<dbReference type="EMBL" id="FOYP01000001">
    <property type="protein sequence ID" value="SFR40793.1"/>
    <property type="molecule type" value="Genomic_DNA"/>
</dbReference>
<dbReference type="Gene3D" id="2.40.160.20">
    <property type="match status" value="1"/>
</dbReference>
<keyword evidence="3" id="KW-1185">Reference proteome</keyword>
<organism evidence="2 3">
    <name type="scientific">Yoonia tamlensis</name>
    <dbReference type="NCBI Taxonomy" id="390270"/>
    <lineage>
        <taxon>Bacteria</taxon>
        <taxon>Pseudomonadati</taxon>
        <taxon>Pseudomonadota</taxon>
        <taxon>Alphaproteobacteria</taxon>
        <taxon>Rhodobacterales</taxon>
        <taxon>Paracoccaceae</taxon>
        <taxon>Yoonia</taxon>
    </lineage>
</organism>
<proteinExistence type="predicted"/>
<reference evidence="3" key="1">
    <citation type="submission" date="2016-10" db="EMBL/GenBank/DDBJ databases">
        <authorList>
            <person name="Varghese N."/>
            <person name="Submissions S."/>
        </authorList>
    </citation>
    <scope>NUCLEOTIDE SEQUENCE [LARGE SCALE GENOMIC DNA]</scope>
    <source>
        <strain evidence="3">DSM 26879</strain>
    </source>
</reference>
<dbReference type="InterPro" id="IPR011250">
    <property type="entry name" value="OMP/PagP_B-barrel"/>
</dbReference>
<name>A0A1I6GF06_9RHOB</name>
<dbReference type="AlphaFoldDB" id="A0A1I6GF06"/>
<evidence type="ECO:0000256" key="1">
    <source>
        <dbReference type="SAM" id="SignalP"/>
    </source>
</evidence>
<evidence type="ECO:0000313" key="2">
    <source>
        <dbReference type="EMBL" id="SFR40793.1"/>
    </source>
</evidence>
<protein>
    <submittedName>
        <fullName evidence="2">Outer membrane protein beta-barrel domain-containing protein</fullName>
    </submittedName>
</protein>
<feature type="signal peptide" evidence="1">
    <location>
        <begin position="1"/>
        <end position="21"/>
    </location>
</feature>
<keyword evidence="1" id="KW-0732">Signal</keyword>
<dbReference type="RefSeq" id="WP_090198512.1">
    <property type="nucleotide sequence ID" value="NZ_FOYP01000001.1"/>
</dbReference>
<dbReference type="STRING" id="390270.SAMN04488005_1556"/>
<dbReference type="SUPFAM" id="SSF56925">
    <property type="entry name" value="OMPA-like"/>
    <property type="match status" value="1"/>
</dbReference>
<sequence>MNIHTGIVALALAAMSQAVSAQTLSYEAYLGGAFDLTADGLGYNGIDYPLDNGGAIGFGVYTDQFGEIEVGVDVMATDRGYTEYGDHLQSLSLMVVGRYPIADFGVGNAYAAAGLGVINVRYDGKDAYPDATGSAITTGGQIGLGARFQAGSGQIFTELKYQTAFDMVDIVDPDIEYNSTSLIVGYRF</sequence>
<gene>
    <name evidence="2" type="ORF">SAMN04488005_1556</name>
</gene>
<feature type="chain" id="PRO_5011470738" evidence="1">
    <location>
        <begin position="22"/>
        <end position="188"/>
    </location>
</feature>
<evidence type="ECO:0000313" key="3">
    <source>
        <dbReference type="Proteomes" id="UP000199478"/>
    </source>
</evidence>
<accession>A0A1I6GF06</accession>
<dbReference type="OrthoDB" id="7857551at2"/>
<dbReference type="Proteomes" id="UP000199478">
    <property type="component" value="Unassembled WGS sequence"/>
</dbReference>